<keyword evidence="3 8" id="KW-0349">Heme</keyword>
<evidence type="ECO:0000313" key="10">
    <source>
        <dbReference type="Proteomes" id="UP000249467"/>
    </source>
</evidence>
<evidence type="ECO:0000313" key="9">
    <source>
        <dbReference type="EMBL" id="PZO44096.1"/>
    </source>
</evidence>
<reference evidence="9 10" key="1">
    <citation type="submission" date="2018-04" db="EMBL/GenBank/DDBJ databases">
        <authorList>
            <person name="Go L.Y."/>
            <person name="Mitchell J.A."/>
        </authorList>
    </citation>
    <scope>NUCLEOTIDE SEQUENCE [LARGE SCALE GENOMIC DNA]</scope>
    <source>
        <strain evidence="9">ULC066bin1</strain>
    </source>
</reference>
<dbReference type="GO" id="GO:0005506">
    <property type="term" value="F:iron ion binding"/>
    <property type="evidence" value="ECO:0007669"/>
    <property type="project" value="InterPro"/>
</dbReference>
<evidence type="ECO:0000256" key="6">
    <source>
        <dbReference type="ARBA" id="ARBA00023004"/>
    </source>
</evidence>
<dbReference type="AlphaFoldDB" id="A0A2W4WGY3"/>
<dbReference type="Pfam" id="PF00067">
    <property type="entry name" value="p450"/>
    <property type="match status" value="1"/>
</dbReference>
<comment type="similarity">
    <text evidence="2">Belongs to the cytochrome P450 family.</text>
</comment>
<evidence type="ECO:0008006" key="11">
    <source>
        <dbReference type="Google" id="ProtNLM"/>
    </source>
</evidence>
<evidence type="ECO:0000256" key="7">
    <source>
        <dbReference type="ARBA" id="ARBA00023033"/>
    </source>
</evidence>
<dbReference type="GO" id="GO:0016125">
    <property type="term" value="P:sterol metabolic process"/>
    <property type="evidence" value="ECO:0007669"/>
    <property type="project" value="TreeGrafter"/>
</dbReference>
<dbReference type="GO" id="GO:0016705">
    <property type="term" value="F:oxidoreductase activity, acting on paired donors, with incorporation or reduction of molecular oxygen"/>
    <property type="evidence" value="ECO:0007669"/>
    <property type="project" value="InterPro"/>
</dbReference>
<dbReference type="EMBL" id="QBML01000003">
    <property type="protein sequence ID" value="PZO44096.1"/>
    <property type="molecule type" value="Genomic_DNA"/>
</dbReference>
<dbReference type="InterPro" id="IPR036396">
    <property type="entry name" value="Cyt_P450_sf"/>
</dbReference>
<dbReference type="PANTHER" id="PTHR24286">
    <property type="entry name" value="CYTOCHROME P450 26"/>
    <property type="match status" value="1"/>
</dbReference>
<dbReference type="InterPro" id="IPR001128">
    <property type="entry name" value="Cyt_P450"/>
</dbReference>
<keyword evidence="6 8" id="KW-0408">Iron</keyword>
<dbReference type="Gene3D" id="1.10.630.10">
    <property type="entry name" value="Cytochrome P450"/>
    <property type="match status" value="1"/>
</dbReference>
<feature type="binding site" description="axial binding residue" evidence="8">
    <location>
        <position position="436"/>
    </location>
    <ligand>
        <name>heme</name>
        <dbReference type="ChEBI" id="CHEBI:30413"/>
    </ligand>
    <ligandPart>
        <name>Fe</name>
        <dbReference type="ChEBI" id="CHEBI:18248"/>
    </ligandPart>
</feature>
<dbReference type="PRINTS" id="PR00463">
    <property type="entry name" value="EP450I"/>
</dbReference>
<sequence>MPTTLVATPRFGEQCYGHSSCSREIKKMPDNLMHDKLVWSREVANVPLPPLVKGLPILGSGLELASDQIGFFVKQYHEFGAIFRVQALDHKFTVIAGTEANQFVNQVGTEFLSGRDFWQEFAKELGVKDLLVSLDGDRHQQQRRLLQSGYSRNAIVHKFLETIQLISDLTTDLRSPDLRSPFRLQVLPFFQKIVCEQLGMLLADCSPSDYCDDLVKFLNIALTVTVTQQSPAFLLWKPSYKRSRQRVLELARTVIAKHRHSQVKHEKPNLIDDLIADSQKVHPQLSEAELIAAAIGPYLAGIDTVANTCAFMLYALLKAPEVMAKVQQEVDLFFVNDIPNAEGLRGMSALHGTAMETLRMYPVAFAIQRYAIADFAFKGCRVNAGTHVIVATTVPHFLPQFFPNPDCFDIDRFHPPRNEHKQNGAFAPYGVGAHLCLGSGLAEIQIMLTMATLLHQFEFALEYPNYKVQPVSNPALSTGTKFYVHVQKRKFS</sequence>
<dbReference type="Proteomes" id="UP000249467">
    <property type="component" value="Unassembled WGS sequence"/>
</dbReference>
<accession>A0A2W4WGY3</accession>
<protein>
    <recommendedName>
        <fullName evidence="11">Cytochrome P450</fullName>
    </recommendedName>
</protein>
<evidence type="ECO:0000256" key="4">
    <source>
        <dbReference type="ARBA" id="ARBA00022723"/>
    </source>
</evidence>
<reference evidence="9 10" key="2">
    <citation type="submission" date="2018-06" db="EMBL/GenBank/DDBJ databases">
        <title>Metagenomic assembly of (sub)arctic Cyanobacteria and their associated microbiome from non-axenic cultures.</title>
        <authorList>
            <person name="Baurain D."/>
        </authorList>
    </citation>
    <scope>NUCLEOTIDE SEQUENCE [LARGE SCALE GENOMIC DNA]</scope>
    <source>
        <strain evidence="9">ULC066bin1</strain>
    </source>
</reference>
<dbReference type="GO" id="GO:0020037">
    <property type="term" value="F:heme binding"/>
    <property type="evidence" value="ECO:0007669"/>
    <property type="project" value="InterPro"/>
</dbReference>
<comment type="cofactor">
    <cofactor evidence="1 8">
        <name>heme</name>
        <dbReference type="ChEBI" id="CHEBI:30413"/>
    </cofactor>
</comment>
<evidence type="ECO:0000256" key="1">
    <source>
        <dbReference type="ARBA" id="ARBA00001971"/>
    </source>
</evidence>
<dbReference type="CDD" id="cd00302">
    <property type="entry name" value="cytochrome_P450"/>
    <property type="match status" value="1"/>
</dbReference>
<keyword evidence="4 8" id="KW-0479">Metal-binding</keyword>
<keyword evidence="5" id="KW-0560">Oxidoreductase</keyword>
<keyword evidence="7" id="KW-0503">Monooxygenase</keyword>
<dbReference type="SUPFAM" id="SSF48264">
    <property type="entry name" value="Cytochrome P450"/>
    <property type="match status" value="1"/>
</dbReference>
<dbReference type="GO" id="GO:0004497">
    <property type="term" value="F:monooxygenase activity"/>
    <property type="evidence" value="ECO:0007669"/>
    <property type="project" value="UniProtKB-KW"/>
</dbReference>
<evidence type="ECO:0000256" key="8">
    <source>
        <dbReference type="PIRSR" id="PIRSR602401-1"/>
    </source>
</evidence>
<gene>
    <name evidence="9" type="ORF">DCF19_02490</name>
</gene>
<evidence type="ECO:0000256" key="5">
    <source>
        <dbReference type="ARBA" id="ARBA00023002"/>
    </source>
</evidence>
<comment type="caution">
    <text evidence="9">The sequence shown here is derived from an EMBL/GenBank/DDBJ whole genome shotgun (WGS) entry which is preliminary data.</text>
</comment>
<dbReference type="PRINTS" id="PR00385">
    <property type="entry name" value="P450"/>
</dbReference>
<evidence type="ECO:0000256" key="2">
    <source>
        <dbReference type="ARBA" id="ARBA00010617"/>
    </source>
</evidence>
<name>A0A2W4WGY3_9CYAN</name>
<proteinExistence type="inferred from homology"/>
<organism evidence="9 10">
    <name type="scientific">Pseudanabaena frigida</name>
    <dbReference type="NCBI Taxonomy" id="945775"/>
    <lineage>
        <taxon>Bacteria</taxon>
        <taxon>Bacillati</taxon>
        <taxon>Cyanobacteriota</taxon>
        <taxon>Cyanophyceae</taxon>
        <taxon>Pseudanabaenales</taxon>
        <taxon>Pseudanabaenaceae</taxon>
        <taxon>Pseudanabaena</taxon>
    </lineage>
</organism>
<evidence type="ECO:0000256" key="3">
    <source>
        <dbReference type="ARBA" id="ARBA00022617"/>
    </source>
</evidence>
<dbReference type="InterPro" id="IPR002401">
    <property type="entry name" value="Cyt_P450_E_grp-I"/>
</dbReference>
<dbReference type="PANTHER" id="PTHR24286:SF24">
    <property type="entry name" value="LANOSTEROL 14-ALPHA DEMETHYLASE"/>
    <property type="match status" value="1"/>
</dbReference>